<dbReference type="Pfam" id="PF01791">
    <property type="entry name" value="DeoC"/>
    <property type="match status" value="1"/>
</dbReference>
<dbReference type="GeneID" id="56501239"/>
<evidence type="ECO:0000256" key="5">
    <source>
        <dbReference type="ARBA" id="ARBA00048791"/>
    </source>
</evidence>
<dbReference type="UniPathway" id="UPA00002">
    <property type="reaction ID" value="UER00468"/>
</dbReference>
<reference evidence="7 8" key="1">
    <citation type="submission" date="2019-09" db="EMBL/GenBank/DDBJ databases">
        <authorList>
            <person name="Depoorter E."/>
        </authorList>
    </citation>
    <scope>NUCLEOTIDE SEQUENCE [LARGE SCALE GENOMIC DNA]</scope>
    <source>
        <strain evidence="7">LMG 20980</strain>
    </source>
</reference>
<dbReference type="HAMAP" id="MF_00114">
    <property type="entry name" value="DeoC_type1"/>
    <property type="match status" value="1"/>
</dbReference>
<dbReference type="RefSeq" id="WP_174926639.1">
    <property type="nucleotide sequence ID" value="NZ_CABVLY010000011.1"/>
</dbReference>
<name>A0A6P2GA48_9BURK</name>
<dbReference type="InterPro" id="IPR013785">
    <property type="entry name" value="Aldolase_TIM"/>
</dbReference>
<feature type="active site" description="Schiff-base intermediate with acetaldehyde" evidence="6">
    <location>
        <position position="168"/>
    </location>
</feature>
<dbReference type="PANTHER" id="PTHR10889">
    <property type="entry name" value="DEOXYRIBOSE-PHOSPHATE ALDOLASE"/>
    <property type="match status" value="1"/>
</dbReference>
<keyword evidence="2 6" id="KW-0963">Cytoplasm</keyword>
<evidence type="ECO:0000256" key="6">
    <source>
        <dbReference type="HAMAP-Rule" id="MF_00114"/>
    </source>
</evidence>
<evidence type="ECO:0000256" key="3">
    <source>
        <dbReference type="ARBA" id="ARBA00023239"/>
    </source>
</evidence>
<organism evidence="7 8">
    <name type="scientific">Burkholderia anthina</name>
    <dbReference type="NCBI Taxonomy" id="179879"/>
    <lineage>
        <taxon>Bacteria</taxon>
        <taxon>Pseudomonadati</taxon>
        <taxon>Pseudomonadota</taxon>
        <taxon>Betaproteobacteria</taxon>
        <taxon>Burkholderiales</taxon>
        <taxon>Burkholderiaceae</taxon>
        <taxon>Burkholderia</taxon>
        <taxon>Burkholderia cepacia complex</taxon>
    </lineage>
</organism>
<dbReference type="EC" id="4.1.2.4" evidence="6"/>
<dbReference type="NCBIfam" id="TIGR00126">
    <property type="entry name" value="deoC"/>
    <property type="match status" value="1"/>
</dbReference>
<dbReference type="PANTHER" id="PTHR10889:SF1">
    <property type="entry name" value="DEOXYRIBOSE-PHOSPHATE ALDOLASE"/>
    <property type="match status" value="1"/>
</dbReference>
<dbReference type="SUPFAM" id="SSF51569">
    <property type="entry name" value="Aldolase"/>
    <property type="match status" value="1"/>
</dbReference>
<dbReference type="GO" id="GO:0004139">
    <property type="term" value="F:deoxyribose-phosphate aldolase activity"/>
    <property type="evidence" value="ECO:0007669"/>
    <property type="project" value="UniProtKB-UniRule"/>
</dbReference>
<dbReference type="InterPro" id="IPR011343">
    <property type="entry name" value="DeoC"/>
</dbReference>
<protein>
    <recommendedName>
        <fullName evidence="6">Deoxyribose-phosphate aldolase</fullName>
        <shortName evidence="6">DERA</shortName>
        <ecNumber evidence="6">4.1.2.4</ecNumber>
    </recommendedName>
    <alternativeName>
        <fullName evidence="6">2-deoxy-D-ribose 5-phosphate aldolase</fullName>
    </alternativeName>
    <alternativeName>
        <fullName evidence="6">Phosphodeoxyriboaldolase</fullName>
        <shortName evidence="6">Deoxyriboaldolase</shortName>
    </alternativeName>
</protein>
<dbReference type="AlphaFoldDB" id="A0A6P2GA48"/>
<keyword evidence="3 6" id="KW-0456">Lyase</keyword>
<feature type="active site" description="Proton donor/acceptor" evidence="6">
    <location>
        <position position="197"/>
    </location>
</feature>
<dbReference type="GO" id="GO:0006018">
    <property type="term" value="P:2-deoxyribose 1-phosphate catabolic process"/>
    <property type="evidence" value="ECO:0007669"/>
    <property type="project" value="UniProtKB-UniRule"/>
</dbReference>
<dbReference type="GO" id="GO:0016052">
    <property type="term" value="P:carbohydrate catabolic process"/>
    <property type="evidence" value="ECO:0007669"/>
    <property type="project" value="TreeGrafter"/>
</dbReference>
<accession>A0A6P2GA48</accession>
<comment type="subcellular location">
    <subcellularLocation>
        <location evidence="6">Cytoplasm</location>
    </subcellularLocation>
</comment>
<dbReference type="InterPro" id="IPR002915">
    <property type="entry name" value="DeoC/FbaB/LacD_aldolase"/>
</dbReference>
<dbReference type="PIRSF" id="PIRSF001357">
    <property type="entry name" value="DeoC"/>
    <property type="match status" value="1"/>
</dbReference>
<feature type="active site" description="Proton donor/acceptor" evidence="6">
    <location>
        <position position="106"/>
    </location>
</feature>
<dbReference type="SMART" id="SM01133">
    <property type="entry name" value="DeoC"/>
    <property type="match status" value="1"/>
</dbReference>
<evidence type="ECO:0000313" key="8">
    <source>
        <dbReference type="Proteomes" id="UP000494201"/>
    </source>
</evidence>
<comment type="function">
    <text evidence="6">Catalyzes a reversible aldol reaction between acetaldehyde and D-glyceraldehyde 3-phosphate to generate 2-deoxy-D-ribose 5-phosphate.</text>
</comment>
<evidence type="ECO:0000256" key="1">
    <source>
        <dbReference type="ARBA" id="ARBA00010936"/>
    </source>
</evidence>
<comment type="catalytic activity">
    <reaction evidence="5 6">
        <text>2-deoxy-D-ribose 5-phosphate = D-glyceraldehyde 3-phosphate + acetaldehyde</text>
        <dbReference type="Rhea" id="RHEA:12821"/>
        <dbReference type="ChEBI" id="CHEBI:15343"/>
        <dbReference type="ChEBI" id="CHEBI:59776"/>
        <dbReference type="ChEBI" id="CHEBI:62877"/>
        <dbReference type="EC" id="4.1.2.4"/>
    </reaction>
</comment>
<evidence type="ECO:0000313" key="7">
    <source>
        <dbReference type="EMBL" id="VVU50475.1"/>
    </source>
</evidence>
<dbReference type="Proteomes" id="UP000494201">
    <property type="component" value="Unassembled WGS sequence"/>
</dbReference>
<dbReference type="InterPro" id="IPR028581">
    <property type="entry name" value="DeoC_typeI"/>
</dbReference>
<proteinExistence type="inferred from homology"/>
<keyword evidence="4 6" id="KW-0704">Schiff base</keyword>
<dbReference type="CDD" id="cd00959">
    <property type="entry name" value="DeoC"/>
    <property type="match status" value="1"/>
</dbReference>
<dbReference type="Gene3D" id="3.20.20.70">
    <property type="entry name" value="Aldolase class I"/>
    <property type="match status" value="1"/>
</dbReference>
<comment type="pathway">
    <text evidence="6">Carbohydrate degradation; 2-deoxy-D-ribose 1-phosphate degradation; D-glyceraldehyde 3-phosphate and acetaldehyde from 2-deoxy-alpha-D-ribose 1-phosphate: step 2/2.</text>
</comment>
<evidence type="ECO:0000256" key="4">
    <source>
        <dbReference type="ARBA" id="ARBA00023270"/>
    </source>
</evidence>
<evidence type="ECO:0000256" key="2">
    <source>
        <dbReference type="ARBA" id="ARBA00022490"/>
    </source>
</evidence>
<comment type="similarity">
    <text evidence="1 6">Belongs to the DeoC/FbaB aldolase family. DeoC type 1 subfamily.</text>
</comment>
<gene>
    <name evidence="6" type="primary">deoC</name>
    <name evidence="7" type="ORF">BAN20980_03191</name>
</gene>
<dbReference type="GO" id="GO:0005737">
    <property type="term" value="C:cytoplasm"/>
    <property type="evidence" value="ECO:0007669"/>
    <property type="project" value="UniProtKB-SubCell"/>
</dbReference>
<dbReference type="EMBL" id="CABVLY010000011">
    <property type="protein sequence ID" value="VVU50475.1"/>
    <property type="molecule type" value="Genomic_DNA"/>
</dbReference>
<dbReference type="GO" id="GO:0009264">
    <property type="term" value="P:deoxyribonucleotide catabolic process"/>
    <property type="evidence" value="ECO:0007669"/>
    <property type="project" value="UniProtKB-UniRule"/>
</dbReference>
<sequence>MALQNRPIDGPRTVTATELAQMIDISAVQAFHTEHDVRKLARHALDGGFVAAHALPHFVPILRELIPVGGTTLVGGPVGFPSGGHATSTKLAEARTLVADGAEELDMMINVGRLKSGHLKYVADEIRAVVETIAPVPLKVILEVLHLSDDEIRYGCDCAVAGGAAFVKTGTGWTASGTTPARVALICDAVRGRAQVKASGGIRDLATIAAMICSGVSRFGINTQVARDLVLQCAALPGGALEIRPAAVQA</sequence>